<dbReference type="SUPFAM" id="SSF47370">
    <property type="entry name" value="Bromodomain"/>
    <property type="match status" value="1"/>
</dbReference>
<dbReference type="SUPFAM" id="SSF144232">
    <property type="entry name" value="HIT/MYND zinc finger-like"/>
    <property type="match status" value="1"/>
</dbReference>
<keyword evidence="9" id="KW-0862">Zinc</keyword>
<dbReference type="Proteomes" id="UP001160148">
    <property type="component" value="Unassembled WGS sequence"/>
</dbReference>
<sequence length="708" mass="82279">MNKKLFMAMSRRRISCPLAVQQLWDAVKVIRFQRQVPDIDRITKYMTKVHNMSPEEVGRQLNYCVRDGLLILTKRVGNKGSKAGVETEGYKLPEEKAEKDSHDWYCFQCHSAGDVISCTSCYRVFHLSCIEKKDLPENDVKHKFICNICKNCASTKEACKKIKKSQLNRLLYHTTGRLREKIPLPWSERKIATTAPSTYVSDRLQFQSQLKGSDLHFNMKCALKDKDPWRIDLLIFKIIDLQMIEDKADDDEYKNVEEFRADILTFVHNIIIFHGVHSSLADYGRLMLRDCNRDLDEIMRCRYCYKYSIQKNSKFWFCKPCKPPHELVYAKQEDFPYWPAKVLKIEGDMYEVRFFGSEHQLGTIDKTQIRPISVNIHTLQSQGRTSQWNKACEELRRHQLQLDKVIFGLAAQSSSSSSSSSSEDEEEALKLKLRVSPILKRYERRKVKEQKISIKTEAKVETDTEESESKDEVKPVKRKRGRPLSLEKKISPPKKVVKKSLLIKKTSPENTVEKRPRGRPRKVIEPVIEDSTPVKHLKTKVKSTKENTNASEGIKTSKNASPLKTKSPVKENEVDENITSTTERLKDPDVVEDETVSSSCQDLVRSVKVQTKPISKKPPKSYINKIRAEMESEKRKAIEQLIEQHKEEISLLQENHNIALSEVKKKQWCVNCESEAIYHCCWNTAYCSPKCQLIHWSSEHKRHCRRKR</sequence>
<dbReference type="AlphaFoldDB" id="A0AAV0XK56"/>
<dbReference type="InterPro" id="IPR036427">
    <property type="entry name" value="Bromodomain-like_sf"/>
</dbReference>
<evidence type="ECO:0000259" key="20">
    <source>
        <dbReference type="PROSITE" id="PS50014"/>
    </source>
</evidence>
<organism evidence="25 26">
    <name type="scientific">Macrosiphum euphorbiae</name>
    <name type="common">potato aphid</name>
    <dbReference type="NCBI Taxonomy" id="13131"/>
    <lineage>
        <taxon>Eukaryota</taxon>
        <taxon>Metazoa</taxon>
        <taxon>Ecdysozoa</taxon>
        <taxon>Arthropoda</taxon>
        <taxon>Hexapoda</taxon>
        <taxon>Insecta</taxon>
        <taxon>Pterygota</taxon>
        <taxon>Neoptera</taxon>
        <taxon>Paraneoptera</taxon>
        <taxon>Hemiptera</taxon>
        <taxon>Sternorrhyncha</taxon>
        <taxon>Aphidomorpha</taxon>
        <taxon>Aphidoidea</taxon>
        <taxon>Aphididae</taxon>
        <taxon>Macrosiphini</taxon>
        <taxon>Macrosiphum</taxon>
    </lineage>
</organism>
<dbReference type="InterPro" id="IPR057053">
    <property type="entry name" value="MYND_ZMYND11_ZMYD8"/>
</dbReference>
<evidence type="ECO:0008006" key="27">
    <source>
        <dbReference type="Google" id="ProtNLM"/>
    </source>
</evidence>
<evidence type="ECO:0000313" key="25">
    <source>
        <dbReference type="EMBL" id="CAI6367791.1"/>
    </source>
</evidence>
<dbReference type="Gene3D" id="1.20.920.10">
    <property type="entry name" value="Bromodomain-like"/>
    <property type="match status" value="1"/>
</dbReference>
<dbReference type="SMART" id="SM00293">
    <property type="entry name" value="PWWP"/>
    <property type="match status" value="1"/>
</dbReference>
<dbReference type="InterPro" id="IPR048589">
    <property type="entry name" value="SAMD1-like_WH"/>
</dbReference>
<evidence type="ECO:0000256" key="17">
    <source>
        <dbReference type="PROSITE-ProRule" id="PRU00134"/>
    </source>
</evidence>
<dbReference type="PROSITE" id="PS01360">
    <property type="entry name" value="ZF_MYND_1"/>
    <property type="match status" value="1"/>
</dbReference>
<dbReference type="GO" id="GO:0003714">
    <property type="term" value="F:transcription corepressor activity"/>
    <property type="evidence" value="ECO:0007669"/>
    <property type="project" value="InterPro"/>
</dbReference>
<dbReference type="GO" id="GO:0034243">
    <property type="term" value="P:regulation of transcription elongation by RNA polymerase II"/>
    <property type="evidence" value="ECO:0007669"/>
    <property type="project" value="InterPro"/>
</dbReference>
<feature type="domain" description="SAMD1-like winged helix (WH)" evidence="24">
    <location>
        <begin position="11"/>
        <end position="87"/>
    </location>
</feature>
<dbReference type="PROSITE" id="PS00354">
    <property type="entry name" value="HMGI_Y"/>
    <property type="match status" value="1"/>
</dbReference>
<evidence type="ECO:0000256" key="6">
    <source>
        <dbReference type="ARBA" id="ARBA00022553"/>
    </source>
</evidence>
<keyword evidence="26" id="KW-1185">Reference proteome</keyword>
<evidence type="ECO:0000256" key="12">
    <source>
        <dbReference type="ARBA" id="ARBA00023015"/>
    </source>
</evidence>
<comment type="subcellular location">
    <subcellularLocation>
        <location evidence="2">Chromosome</location>
    </subcellularLocation>
    <subcellularLocation>
        <location evidence="1">Nucleus</location>
    </subcellularLocation>
</comment>
<dbReference type="PROSITE" id="PS50016">
    <property type="entry name" value="ZF_PHD_2"/>
    <property type="match status" value="1"/>
</dbReference>
<dbReference type="PROSITE" id="PS01359">
    <property type="entry name" value="ZF_PHD_1"/>
    <property type="match status" value="1"/>
</dbReference>
<feature type="coiled-coil region" evidence="18">
    <location>
        <begin position="627"/>
        <end position="662"/>
    </location>
</feature>
<dbReference type="Pfam" id="PF00439">
    <property type="entry name" value="Bromodomain"/>
    <property type="match status" value="1"/>
</dbReference>
<keyword evidence="3" id="KW-0158">Chromosome</keyword>
<reference evidence="25 26" key="1">
    <citation type="submission" date="2023-01" db="EMBL/GenBank/DDBJ databases">
        <authorList>
            <person name="Whitehead M."/>
        </authorList>
    </citation>
    <scope>NUCLEOTIDE SEQUENCE [LARGE SCALE GENOMIC DNA]</scope>
</reference>
<dbReference type="GO" id="GO:0140006">
    <property type="term" value="F:histone H3 reader activity"/>
    <property type="evidence" value="ECO:0007669"/>
    <property type="project" value="UniProtKB-ARBA"/>
</dbReference>
<name>A0AAV0XK56_9HEMI</name>
<keyword evidence="13 16" id="KW-0103">Bromodomain</keyword>
<feature type="region of interest" description="Disordered" evidence="19">
    <location>
        <begin position="458"/>
        <end position="487"/>
    </location>
</feature>
<dbReference type="PROSITE" id="PS50812">
    <property type="entry name" value="PWWP"/>
    <property type="match status" value="1"/>
</dbReference>
<dbReference type="FunFam" id="6.10.140.2220:FF:000002">
    <property type="entry name" value="Protein kinase C-binding protein 1 isoform C"/>
    <property type="match status" value="1"/>
</dbReference>
<dbReference type="PANTHER" id="PTHR46379:SF1">
    <property type="entry name" value="ZINC FINGER MYND DOMAIN-CONTAINING PROTEIN 11"/>
    <property type="match status" value="1"/>
</dbReference>
<dbReference type="InterPro" id="IPR013083">
    <property type="entry name" value="Znf_RING/FYVE/PHD"/>
</dbReference>
<protein>
    <recommendedName>
        <fullName evidence="27">Zinc finger MYND domain-containing protein 11</fullName>
    </recommendedName>
</protein>
<keyword evidence="11" id="KW-0156">Chromatin regulator</keyword>
<dbReference type="PROSITE" id="PS52014">
    <property type="entry name" value="SAMD1_WH"/>
    <property type="match status" value="1"/>
</dbReference>
<evidence type="ECO:0000313" key="26">
    <source>
        <dbReference type="Proteomes" id="UP001160148"/>
    </source>
</evidence>
<keyword evidence="7" id="KW-0479">Metal-binding</keyword>
<dbReference type="InterPro" id="IPR019787">
    <property type="entry name" value="Znf_PHD-finger"/>
</dbReference>
<evidence type="ECO:0000256" key="2">
    <source>
        <dbReference type="ARBA" id="ARBA00004286"/>
    </source>
</evidence>
<keyword evidence="15" id="KW-0539">Nucleus</keyword>
<dbReference type="Gene3D" id="2.30.30.140">
    <property type="match status" value="1"/>
</dbReference>
<gene>
    <name evidence="25" type="ORF">MEUPH1_LOCUS22222</name>
</gene>
<evidence type="ECO:0000256" key="8">
    <source>
        <dbReference type="ARBA" id="ARBA00022771"/>
    </source>
</evidence>
<dbReference type="SUPFAM" id="SSF57903">
    <property type="entry name" value="FYVE/PHD zinc finger"/>
    <property type="match status" value="1"/>
</dbReference>
<dbReference type="Pfam" id="PF21524">
    <property type="entry name" value="SAMD1_WH"/>
    <property type="match status" value="1"/>
</dbReference>
<evidence type="ECO:0000256" key="18">
    <source>
        <dbReference type="SAM" id="Coils"/>
    </source>
</evidence>
<evidence type="ECO:0000259" key="22">
    <source>
        <dbReference type="PROSITE" id="PS50812"/>
    </source>
</evidence>
<feature type="domain" description="MYND-type" evidence="23">
    <location>
        <begin position="669"/>
        <end position="704"/>
    </location>
</feature>
<dbReference type="InterPro" id="IPR000637">
    <property type="entry name" value="HMGI/Y_DNA-bd_CS"/>
</dbReference>
<evidence type="ECO:0000256" key="13">
    <source>
        <dbReference type="ARBA" id="ARBA00023117"/>
    </source>
</evidence>
<feature type="domain" description="PHD-type" evidence="21">
    <location>
        <begin position="103"/>
        <end position="152"/>
    </location>
</feature>
<keyword evidence="4" id="KW-0678">Repressor</keyword>
<feature type="domain" description="PWWP" evidence="22">
    <location>
        <begin position="324"/>
        <end position="375"/>
    </location>
</feature>
<feature type="compositionally biased region" description="Polar residues" evidence="19">
    <location>
        <begin position="546"/>
        <end position="564"/>
    </location>
</feature>
<dbReference type="InterPro" id="IPR047268">
    <property type="entry name" value="PWWP_BS69"/>
</dbReference>
<evidence type="ECO:0000256" key="10">
    <source>
        <dbReference type="ARBA" id="ARBA00022843"/>
    </source>
</evidence>
<evidence type="ECO:0000256" key="15">
    <source>
        <dbReference type="ARBA" id="ARBA00023242"/>
    </source>
</evidence>
<dbReference type="CDD" id="cd20159">
    <property type="entry name" value="PWWP_BS69"/>
    <property type="match status" value="1"/>
</dbReference>
<keyword evidence="14" id="KW-0804">Transcription</keyword>
<dbReference type="SUPFAM" id="SSF63748">
    <property type="entry name" value="Tudor/PWWP/MBT"/>
    <property type="match status" value="1"/>
</dbReference>
<keyword evidence="12" id="KW-0805">Transcription regulation</keyword>
<dbReference type="GO" id="GO:0005694">
    <property type="term" value="C:chromosome"/>
    <property type="evidence" value="ECO:0007669"/>
    <property type="project" value="UniProtKB-SubCell"/>
</dbReference>
<evidence type="ECO:0000256" key="11">
    <source>
        <dbReference type="ARBA" id="ARBA00022853"/>
    </source>
</evidence>
<evidence type="ECO:0000256" key="4">
    <source>
        <dbReference type="ARBA" id="ARBA00022491"/>
    </source>
</evidence>
<feature type="domain" description="Bromo" evidence="20">
    <location>
        <begin position="234"/>
        <end position="281"/>
    </location>
</feature>
<evidence type="ECO:0000259" key="24">
    <source>
        <dbReference type="PROSITE" id="PS52014"/>
    </source>
</evidence>
<keyword evidence="8 17" id="KW-0863">Zinc-finger</keyword>
<dbReference type="SMART" id="SM00249">
    <property type="entry name" value="PHD"/>
    <property type="match status" value="1"/>
</dbReference>
<dbReference type="Pfam" id="PF24324">
    <property type="entry name" value="MYND_ZMYND11_ZMYD8"/>
    <property type="match status" value="1"/>
</dbReference>
<dbReference type="PROSITE" id="PS50865">
    <property type="entry name" value="ZF_MYND_2"/>
    <property type="match status" value="1"/>
</dbReference>
<dbReference type="GO" id="GO:0003677">
    <property type="term" value="F:DNA binding"/>
    <property type="evidence" value="ECO:0007669"/>
    <property type="project" value="InterPro"/>
</dbReference>
<evidence type="ECO:0000259" key="21">
    <source>
        <dbReference type="PROSITE" id="PS50016"/>
    </source>
</evidence>
<dbReference type="InterPro" id="IPR047269">
    <property type="entry name" value="ZMY11"/>
</dbReference>
<evidence type="ECO:0000256" key="16">
    <source>
        <dbReference type="PROSITE-ProRule" id="PRU00035"/>
    </source>
</evidence>
<dbReference type="InterPro" id="IPR000313">
    <property type="entry name" value="PWWP_dom"/>
</dbReference>
<evidence type="ECO:0000256" key="19">
    <source>
        <dbReference type="SAM" id="MobiDB-lite"/>
    </source>
</evidence>
<keyword evidence="6" id="KW-0597">Phosphoprotein</keyword>
<dbReference type="PANTHER" id="PTHR46379">
    <property type="entry name" value="ZINC FINGER MYND DOMAIN-CONTAINING"/>
    <property type="match status" value="1"/>
</dbReference>
<dbReference type="Gene3D" id="3.30.40.10">
    <property type="entry name" value="Zinc/RING finger domain, C3HC4 (zinc finger)"/>
    <property type="match status" value="1"/>
</dbReference>
<dbReference type="InterPro" id="IPR001965">
    <property type="entry name" value="Znf_PHD"/>
</dbReference>
<keyword evidence="10" id="KW-0832">Ubl conjugation</keyword>
<dbReference type="GO" id="GO:0009966">
    <property type="term" value="P:regulation of signal transduction"/>
    <property type="evidence" value="ECO:0007669"/>
    <property type="project" value="TreeGrafter"/>
</dbReference>
<comment type="caution">
    <text evidence="25">The sequence shown here is derived from an EMBL/GenBank/DDBJ whole genome shotgun (WGS) entry which is preliminary data.</text>
</comment>
<dbReference type="GO" id="GO:0008270">
    <property type="term" value="F:zinc ion binding"/>
    <property type="evidence" value="ECO:0007669"/>
    <property type="project" value="UniProtKB-KW"/>
</dbReference>
<evidence type="ECO:0000256" key="5">
    <source>
        <dbReference type="ARBA" id="ARBA00022499"/>
    </source>
</evidence>
<keyword evidence="18" id="KW-0175">Coiled coil</keyword>
<evidence type="ECO:0000256" key="9">
    <source>
        <dbReference type="ARBA" id="ARBA00022833"/>
    </source>
</evidence>
<dbReference type="InterPro" id="IPR001487">
    <property type="entry name" value="Bromodomain"/>
</dbReference>
<dbReference type="EMBL" id="CARXXK010000005">
    <property type="protein sequence ID" value="CAI6367791.1"/>
    <property type="molecule type" value="Genomic_DNA"/>
</dbReference>
<evidence type="ECO:0000259" key="23">
    <source>
        <dbReference type="PROSITE" id="PS50865"/>
    </source>
</evidence>
<evidence type="ECO:0000256" key="7">
    <source>
        <dbReference type="ARBA" id="ARBA00022723"/>
    </source>
</evidence>
<evidence type="ECO:0000256" key="3">
    <source>
        <dbReference type="ARBA" id="ARBA00022454"/>
    </source>
</evidence>
<dbReference type="Gene3D" id="6.10.140.2220">
    <property type="match status" value="1"/>
</dbReference>
<dbReference type="InterPro" id="IPR011011">
    <property type="entry name" value="Znf_FYVE_PHD"/>
</dbReference>
<dbReference type="PROSITE" id="PS50014">
    <property type="entry name" value="BROMODOMAIN_2"/>
    <property type="match status" value="1"/>
</dbReference>
<feature type="region of interest" description="Disordered" evidence="19">
    <location>
        <begin position="538"/>
        <end position="592"/>
    </location>
</feature>
<evidence type="ECO:0000256" key="1">
    <source>
        <dbReference type="ARBA" id="ARBA00004123"/>
    </source>
</evidence>
<keyword evidence="5" id="KW-1017">Isopeptide bond</keyword>
<dbReference type="Pfam" id="PF00855">
    <property type="entry name" value="PWWP"/>
    <property type="match status" value="1"/>
</dbReference>
<dbReference type="InterPro" id="IPR002893">
    <property type="entry name" value="Znf_MYND"/>
</dbReference>
<evidence type="ECO:0000256" key="14">
    <source>
        <dbReference type="ARBA" id="ARBA00023163"/>
    </source>
</evidence>
<dbReference type="InterPro" id="IPR019786">
    <property type="entry name" value="Zinc_finger_PHD-type_CS"/>
</dbReference>
<dbReference type="GO" id="GO:0005634">
    <property type="term" value="C:nucleus"/>
    <property type="evidence" value="ECO:0007669"/>
    <property type="project" value="UniProtKB-SubCell"/>
</dbReference>
<proteinExistence type="predicted"/>
<accession>A0AAV0XK56</accession>